<dbReference type="CDD" id="cd07891">
    <property type="entry name" value="CYTH-like_CthTTM-like_1"/>
    <property type="match status" value="1"/>
</dbReference>
<proteinExistence type="predicted"/>
<keyword evidence="3" id="KW-1185">Reference proteome</keyword>
<evidence type="ECO:0000313" key="2">
    <source>
        <dbReference type="EMBL" id="MBR0666385.1"/>
    </source>
</evidence>
<sequence length="173" mass="18909">MPLEIERKFLLASDGWKAGVVETRLLKDGLLARFGGGKVRVRQSGDRAWVTVKGPRIGISRAEFEYEIPLRDAEEMFSLCELPHIDKLRHTVPHGGLRWSIDIHQGPLAGIEFAEVELSDAEQQIALPPWVGAEVTDDPRYRKATLLKHHADLVGRAAGGAGSPSLPPPLPGG</sequence>
<dbReference type="PANTHER" id="PTHR40114:SF1">
    <property type="entry name" value="SLR0698 PROTEIN"/>
    <property type="match status" value="1"/>
</dbReference>
<organism evidence="2 3">
    <name type="scientific">Plastoroseomonas hellenica</name>
    <dbReference type="NCBI Taxonomy" id="2687306"/>
    <lineage>
        <taxon>Bacteria</taxon>
        <taxon>Pseudomonadati</taxon>
        <taxon>Pseudomonadota</taxon>
        <taxon>Alphaproteobacteria</taxon>
        <taxon>Acetobacterales</taxon>
        <taxon>Acetobacteraceae</taxon>
        <taxon>Plastoroseomonas</taxon>
    </lineage>
</organism>
<comment type="caution">
    <text evidence="2">The sequence shown here is derived from an EMBL/GenBank/DDBJ whole genome shotgun (WGS) entry which is preliminary data.</text>
</comment>
<dbReference type="InterPro" id="IPR033469">
    <property type="entry name" value="CYTH-like_dom_sf"/>
</dbReference>
<dbReference type="EMBL" id="JAAGBB010000022">
    <property type="protein sequence ID" value="MBR0666385.1"/>
    <property type="molecule type" value="Genomic_DNA"/>
</dbReference>
<reference evidence="3" key="1">
    <citation type="journal article" date="2021" name="Syst. Appl. Microbiol.">
        <title>Roseomonas hellenica sp. nov., isolated from roots of wild-growing Alkanna tinctoria.</title>
        <authorList>
            <person name="Rat A."/>
            <person name="Naranjo H.D."/>
            <person name="Lebbe L."/>
            <person name="Cnockaert M."/>
            <person name="Krigas N."/>
            <person name="Grigoriadou K."/>
            <person name="Maloupa E."/>
            <person name="Willems A."/>
        </authorList>
    </citation>
    <scope>NUCLEOTIDE SEQUENCE [LARGE SCALE GENOMIC DNA]</scope>
    <source>
        <strain evidence="3">LMG 31523</strain>
    </source>
</reference>
<dbReference type="SUPFAM" id="SSF55154">
    <property type="entry name" value="CYTH-like phosphatases"/>
    <property type="match status" value="1"/>
</dbReference>
<name>A0ABS5F1H7_9PROT</name>
<dbReference type="PANTHER" id="PTHR40114">
    <property type="entry name" value="SLR0698 PROTEIN"/>
    <property type="match status" value="1"/>
</dbReference>
<protein>
    <submittedName>
        <fullName evidence="2">CYTH domain-containing protein</fullName>
    </submittedName>
</protein>
<dbReference type="InterPro" id="IPR023577">
    <property type="entry name" value="CYTH_domain"/>
</dbReference>
<evidence type="ECO:0000259" key="1">
    <source>
        <dbReference type="PROSITE" id="PS51707"/>
    </source>
</evidence>
<dbReference type="InterPro" id="IPR012042">
    <property type="entry name" value="NeuTTM/CthTTM-like"/>
</dbReference>
<accession>A0ABS5F1H7</accession>
<dbReference type="RefSeq" id="WP_211854056.1">
    <property type="nucleotide sequence ID" value="NZ_JAAGBB010000022.1"/>
</dbReference>
<dbReference type="PIRSF" id="PIRSF016487">
    <property type="entry name" value="CYTH_UCP016487"/>
    <property type="match status" value="1"/>
</dbReference>
<dbReference type="Gene3D" id="2.40.320.10">
    <property type="entry name" value="Hypothetical Protein Pfu-838710-001"/>
    <property type="match status" value="1"/>
</dbReference>
<dbReference type="PROSITE" id="PS51707">
    <property type="entry name" value="CYTH"/>
    <property type="match status" value="1"/>
</dbReference>
<dbReference type="Pfam" id="PF01928">
    <property type="entry name" value="CYTH"/>
    <property type="match status" value="1"/>
</dbReference>
<gene>
    <name evidence="2" type="ORF">GXW71_18640</name>
</gene>
<dbReference type="Proteomes" id="UP001196870">
    <property type="component" value="Unassembled WGS sequence"/>
</dbReference>
<feature type="domain" description="CYTH" evidence="1">
    <location>
        <begin position="2"/>
        <end position="148"/>
    </location>
</feature>
<dbReference type="SMART" id="SM01118">
    <property type="entry name" value="CYTH"/>
    <property type="match status" value="1"/>
</dbReference>
<evidence type="ECO:0000313" key="3">
    <source>
        <dbReference type="Proteomes" id="UP001196870"/>
    </source>
</evidence>